<sequence>MASAKRALGVLTMTDEKQTTEKQLPQPSESAKQASEANSPVARKERHKKQTESDANFWTRIKAKWPRKDQSEQPETPVGELKWVRVRMFPIWLRILILLVSIAIAAILGAIIGFSVVGDGSSGDVFQKETWKHIFDIMNGK</sequence>
<dbReference type="InterPro" id="IPR024596">
    <property type="entry name" value="RNApol_su_b/EpuA"/>
</dbReference>
<keyword evidence="2" id="KW-0472">Membrane</keyword>
<dbReference type="EMBL" id="AFPZ01000036">
    <property type="protein sequence ID" value="EGQ26632.1"/>
    <property type="molecule type" value="Genomic_DNA"/>
</dbReference>
<accession>F9DR89</accession>
<dbReference type="HOGENOM" id="CLU_1824117_0_0_9"/>
<evidence type="ECO:0000313" key="3">
    <source>
        <dbReference type="EMBL" id="EGQ26632.1"/>
    </source>
</evidence>
<reference evidence="3 4" key="1">
    <citation type="submission" date="2011-04" db="EMBL/GenBank/DDBJ databases">
        <authorList>
            <person name="Muzny D."/>
            <person name="Qin X."/>
            <person name="Deng J."/>
            <person name="Jiang H."/>
            <person name="Liu Y."/>
            <person name="Qu J."/>
            <person name="Song X.-Z."/>
            <person name="Zhang L."/>
            <person name="Thornton R."/>
            <person name="Coyle M."/>
            <person name="Francisco L."/>
            <person name="Jackson L."/>
            <person name="Javaid M."/>
            <person name="Korchina V."/>
            <person name="Kovar C."/>
            <person name="Mata R."/>
            <person name="Mathew T."/>
            <person name="Ngo R."/>
            <person name="Nguyen L."/>
            <person name="Nguyen N."/>
            <person name="Okwuonu G."/>
            <person name="Ongeri F."/>
            <person name="Pham C."/>
            <person name="Simmons D."/>
            <person name="Wilczek-Boney K."/>
            <person name="Hale W."/>
            <person name="Jakkamsetti A."/>
            <person name="Pham P."/>
            <person name="Ruth R."/>
            <person name="San Lucas F."/>
            <person name="Warren J."/>
            <person name="Zhang J."/>
            <person name="Zhao Z."/>
            <person name="Zhou C."/>
            <person name="Zhu D."/>
            <person name="Lee S."/>
            <person name="Bess C."/>
            <person name="Blankenburg K."/>
            <person name="Forbes L."/>
            <person name="Fu Q."/>
            <person name="Gubbala S."/>
            <person name="Hirani K."/>
            <person name="Jayaseelan J.C."/>
            <person name="Lara F."/>
            <person name="Munidasa M."/>
            <person name="Palculict T."/>
            <person name="Patil S."/>
            <person name="Pu L.-L."/>
            <person name="Saada N."/>
            <person name="Tang L."/>
            <person name="Weissenberger G."/>
            <person name="Zhu Y."/>
            <person name="Hemphill L."/>
            <person name="Shang Y."/>
            <person name="Youmans B."/>
            <person name="Ayvaz T."/>
            <person name="Ross M."/>
            <person name="Santibanez J."/>
            <person name="Aqrawi P."/>
            <person name="Gross S."/>
            <person name="Joshi V."/>
            <person name="Fowler G."/>
            <person name="Nazareth L."/>
            <person name="Reid J."/>
            <person name="Worley K."/>
            <person name="Petrosino J."/>
            <person name="Highlander S."/>
            <person name="Gibbs R."/>
        </authorList>
    </citation>
    <scope>NUCLEOTIDE SEQUENCE [LARGE SCALE GENOMIC DNA]</scope>
    <source>
        <strain evidence="3 4">2681</strain>
    </source>
</reference>
<feature type="compositionally biased region" description="Polar residues" evidence="1">
    <location>
        <begin position="21"/>
        <end position="38"/>
    </location>
</feature>
<name>F9DR89_9BACL</name>
<feature type="transmembrane region" description="Helical" evidence="2">
    <location>
        <begin position="91"/>
        <end position="117"/>
    </location>
</feature>
<evidence type="ECO:0008006" key="5">
    <source>
        <dbReference type="Google" id="ProtNLM"/>
    </source>
</evidence>
<comment type="caution">
    <text evidence="3">The sequence shown here is derived from an EMBL/GenBank/DDBJ whole genome shotgun (WGS) entry which is preliminary data.</text>
</comment>
<dbReference type="AlphaFoldDB" id="F9DR89"/>
<dbReference type="STRING" id="759851.SAMN04244570_1381"/>
<proteinExistence type="predicted"/>
<keyword evidence="2" id="KW-1133">Transmembrane helix</keyword>
<evidence type="ECO:0000256" key="2">
    <source>
        <dbReference type="SAM" id="Phobius"/>
    </source>
</evidence>
<keyword evidence="2" id="KW-0812">Transmembrane</keyword>
<protein>
    <recommendedName>
        <fullName evidence="5">DNA-directed RNA polymerase subunit beta</fullName>
    </recommendedName>
</protein>
<organism evidence="3 4">
    <name type="scientific">Sporosarcina newyorkensis 2681</name>
    <dbReference type="NCBI Taxonomy" id="1027292"/>
    <lineage>
        <taxon>Bacteria</taxon>
        <taxon>Bacillati</taxon>
        <taxon>Bacillota</taxon>
        <taxon>Bacilli</taxon>
        <taxon>Bacillales</taxon>
        <taxon>Caryophanaceae</taxon>
        <taxon>Sporosarcina</taxon>
    </lineage>
</organism>
<dbReference type="Pfam" id="PF11772">
    <property type="entry name" value="EpuA"/>
    <property type="match status" value="1"/>
</dbReference>
<evidence type="ECO:0000313" key="4">
    <source>
        <dbReference type="Proteomes" id="UP000005316"/>
    </source>
</evidence>
<dbReference type="Proteomes" id="UP000005316">
    <property type="component" value="Unassembled WGS sequence"/>
</dbReference>
<feature type="region of interest" description="Disordered" evidence="1">
    <location>
        <begin position="1"/>
        <end position="58"/>
    </location>
</feature>
<gene>
    <name evidence="3" type="ORF">HMPREF9372_1319</name>
</gene>
<dbReference type="eggNOG" id="ENOG5033DQZ">
    <property type="taxonomic scope" value="Bacteria"/>
</dbReference>
<evidence type="ECO:0000256" key="1">
    <source>
        <dbReference type="SAM" id="MobiDB-lite"/>
    </source>
</evidence>